<dbReference type="InterPro" id="IPR004879">
    <property type="entry name" value="Ssp411-like_TRX"/>
</dbReference>
<accession>A0A839SQ14</accession>
<dbReference type="PIRSF" id="PIRSF006402">
    <property type="entry name" value="UCP006402_thioredoxin"/>
    <property type="match status" value="1"/>
</dbReference>
<sequence>MQQNRLAGETSPYLLQHQHNPVDWHPWGPEALALAKQTGKPILLSVGYAACHWCHVMAHESFENEAIASVMNEHFINIKVDREERPDLDAIYQNALAVLGEHGGWPLTMFLTPAAEPFWGGTYFPPEPRYGRAGFPQILQAVSAAYVNDTDRITTNVQAIGQALERLANPAPGGAITDAEQQQMAHRLLREMDPVNGGLGRAPKFPQPTALTLLWRQWQRNSDTACRDAALLTLTRMSQGGIYDHLGGGYARYSVDERWLAPHFEKMLYDNAQLLDLLTLAHLETGSPLFAQRREETVSWLLREMIAEDANGQPTGAFAATLDADSEGEEGRFYVWQESQIDDLLEPDDAALFKRVYDVGATGNWEGKTILNRLHSTDWLGQEEEDRLLAMRQKLRQARDQRVWPGWDDKVLSDWNGLMIAALARSGFAAERQDWLNAARKAFEFIATTLDENGRLFHSWRRGVRKHKGTLDDHANMIDAALALYQIDSDPRYLDQALIWVASVEAHFRDNAKGGFFTTAADADDLIVRAKNAHDTATPSGNGVMVRNYAQLFHLTGKDAYRQAAATCIAAFTGELERNFFALCSLINGSDLLNHAIQVVVVGSPGAPATKALMDIVRRSGDSDIVLQQISPGFNLPPEHPAAGKSPSDDRPLAFVCRNQTCSLPMHDPAALESALGD</sequence>
<evidence type="ECO:0000259" key="1">
    <source>
        <dbReference type="Pfam" id="PF03190"/>
    </source>
</evidence>
<dbReference type="AlphaFoldDB" id="A0A839SQ14"/>
<feature type="domain" description="Spermatogenesis-associated protein 20-like TRX" evidence="1">
    <location>
        <begin position="3"/>
        <end position="164"/>
    </location>
</feature>
<dbReference type="Proteomes" id="UP000581135">
    <property type="component" value="Unassembled WGS sequence"/>
</dbReference>
<protein>
    <recommendedName>
        <fullName evidence="1">Spermatogenesis-associated protein 20-like TRX domain-containing protein</fullName>
    </recommendedName>
</protein>
<evidence type="ECO:0000313" key="2">
    <source>
        <dbReference type="EMBL" id="MBB3064029.1"/>
    </source>
</evidence>
<evidence type="ECO:0000313" key="3">
    <source>
        <dbReference type="Proteomes" id="UP000581135"/>
    </source>
</evidence>
<dbReference type="SUPFAM" id="SSF48208">
    <property type="entry name" value="Six-hairpin glycosidases"/>
    <property type="match status" value="1"/>
</dbReference>
<dbReference type="Gene3D" id="3.40.30.10">
    <property type="entry name" value="Glutaredoxin"/>
    <property type="match status" value="1"/>
</dbReference>
<dbReference type="RefSeq" id="WP_183414847.1">
    <property type="nucleotide sequence ID" value="NZ_JACHXA010000001.1"/>
</dbReference>
<dbReference type="Pfam" id="PF03190">
    <property type="entry name" value="Thioredox_DsbH"/>
    <property type="match status" value="1"/>
</dbReference>
<proteinExistence type="predicted"/>
<dbReference type="PANTHER" id="PTHR42899">
    <property type="entry name" value="SPERMATOGENESIS-ASSOCIATED PROTEIN 20"/>
    <property type="match status" value="1"/>
</dbReference>
<dbReference type="SUPFAM" id="SSF52833">
    <property type="entry name" value="Thioredoxin-like"/>
    <property type="match status" value="1"/>
</dbReference>
<dbReference type="PANTHER" id="PTHR42899:SF1">
    <property type="entry name" value="SPERMATOGENESIS-ASSOCIATED PROTEIN 20"/>
    <property type="match status" value="1"/>
</dbReference>
<dbReference type="Gene3D" id="1.50.10.20">
    <property type="match status" value="1"/>
</dbReference>
<keyword evidence="3" id="KW-1185">Reference proteome</keyword>
<organism evidence="2 3">
    <name type="scientific">Limibacillus halophilus</name>
    <dbReference type="NCBI Taxonomy" id="1579333"/>
    <lineage>
        <taxon>Bacteria</taxon>
        <taxon>Pseudomonadati</taxon>
        <taxon>Pseudomonadota</taxon>
        <taxon>Alphaproteobacteria</taxon>
        <taxon>Rhodospirillales</taxon>
        <taxon>Rhodovibrionaceae</taxon>
        <taxon>Limibacillus</taxon>
    </lineage>
</organism>
<dbReference type="CDD" id="cd02955">
    <property type="entry name" value="SSP411"/>
    <property type="match status" value="1"/>
</dbReference>
<name>A0A839SQ14_9PROT</name>
<dbReference type="InterPro" id="IPR036249">
    <property type="entry name" value="Thioredoxin-like_sf"/>
</dbReference>
<dbReference type="InterPro" id="IPR024705">
    <property type="entry name" value="Ssp411"/>
</dbReference>
<dbReference type="EMBL" id="JACHXA010000001">
    <property type="protein sequence ID" value="MBB3064029.1"/>
    <property type="molecule type" value="Genomic_DNA"/>
</dbReference>
<dbReference type="GO" id="GO:0005975">
    <property type="term" value="P:carbohydrate metabolic process"/>
    <property type="evidence" value="ECO:0007669"/>
    <property type="project" value="InterPro"/>
</dbReference>
<reference evidence="2 3" key="1">
    <citation type="submission" date="2020-08" db="EMBL/GenBank/DDBJ databases">
        <title>Genomic Encyclopedia of Type Strains, Phase III (KMG-III): the genomes of soil and plant-associated and newly described type strains.</title>
        <authorList>
            <person name="Whitman W."/>
        </authorList>
    </citation>
    <scope>NUCLEOTIDE SEQUENCE [LARGE SCALE GENOMIC DNA]</scope>
    <source>
        <strain evidence="2 3">CECT 8803</strain>
    </source>
</reference>
<gene>
    <name evidence="2" type="ORF">FHR98_000294</name>
</gene>
<dbReference type="InterPro" id="IPR008928">
    <property type="entry name" value="6-hairpin_glycosidase_sf"/>
</dbReference>
<comment type="caution">
    <text evidence="2">The sequence shown here is derived from an EMBL/GenBank/DDBJ whole genome shotgun (WGS) entry which is preliminary data.</text>
</comment>